<dbReference type="GO" id="GO:0008474">
    <property type="term" value="F:palmitoyl-(protein) hydrolase activity"/>
    <property type="evidence" value="ECO:0007669"/>
    <property type="project" value="TreeGrafter"/>
</dbReference>
<accession>A0AAX4P9V3</accession>
<dbReference type="PANTHER" id="PTHR12277">
    <property type="entry name" value="ALPHA/BETA HYDROLASE DOMAIN-CONTAINING PROTEIN"/>
    <property type="match status" value="1"/>
</dbReference>
<evidence type="ECO:0000259" key="1">
    <source>
        <dbReference type="Pfam" id="PF00561"/>
    </source>
</evidence>
<dbReference type="AlphaFoldDB" id="A0AAX4P9V3"/>
<dbReference type="SUPFAM" id="SSF53474">
    <property type="entry name" value="alpha/beta-Hydrolases"/>
    <property type="match status" value="1"/>
</dbReference>
<evidence type="ECO:0000313" key="3">
    <source>
        <dbReference type="Proteomes" id="UP001472866"/>
    </source>
</evidence>
<feature type="domain" description="AB hydrolase-1" evidence="1">
    <location>
        <begin position="111"/>
        <end position="209"/>
    </location>
</feature>
<dbReference type="Pfam" id="PF00561">
    <property type="entry name" value="Abhydrolase_1"/>
    <property type="match status" value="1"/>
</dbReference>
<dbReference type="InterPro" id="IPR029058">
    <property type="entry name" value="AB_hydrolase_fold"/>
</dbReference>
<proteinExistence type="predicted"/>
<dbReference type="GO" id="GO:0016020">
    <property type="term" value="C:membrane"/>
    <property type="evidence" value="ECO:0007669"/>
    <property type="project" value="TreeGrafter"/>
</dbReference>
<reference evidence="2 3" key="1">
    <citation type="submission" date="2024-03" db="EMBL/GenBank/DDBJ databases">
        <title>Complete genome sequence of the green alga Chloropicon roscoffensis RCC1871.</title>
        <authorList>
            <person name="Lemieux C."/>
            <person name="Pombert J.-F."/>
            <person name="Otis C."/>
            <person name="Turmel M."/>
        </authorList>
    </citation>
    <scope>NUCLEOTIDE SEQUENCE [LARGE SCALE GENOMIC DNA]</scope>
    <source>
        <strain evidence="2 3">RCC1871</strain>
    </source>
</reference>
<dbReference type="Proteomes" id="UP001472866">
    <property type="component" value="Chromosome 05"/>
</dbReference>
<dbReference type="EMBL" id="CP151505">
    <property type="protein sequence ID" value="WZN62330.1"/>
    <property type="molecule type" value="Genomic_DNA"/>
</dbReference>
<gene>
    <name evidence="2" type="ORF">HKI87_05g38660</name>
</gene>
<dbReference type="PANTHER" id="PTHR12277:SF81">
    <property type="entry name" value="PROTEIN ABHD13"/>
    <property type="match status" value="1"/>
</dbReference>
<organism evidence="2 3">
    <name type="scientific">Chloropicon roscoffensis</name>
    <dbReference type="NCBI Taxonomy" id="1461544"/>
    <lineage>
        <taxon>Eukaryota</taxon>
        <taxon>Viridiplantae</taxon>
        <taxon>Chlorophyta</taxon>
        <taxon>Chloropicophyceae</taxon>
        <taxon>Chloropicales</taxon>
        <taxon>Chloropicaceae</taxon>
        <taxon>Chloropicon</taxon>
    </lineage>
</organism>
<dbReference type="InterPro" id="IPR000073">
    <property type="entry name" value="AB_hydrolase_1"/>
</dbReference>
<keyword evidence="3" id="KW-1185">Reference proteome</keyword>
<name>A0AAX4P9V3_9CHLO</name>
<protein>
    <submittedName>
        <fullName evidence="2">Alpha/beta-hydrolase</fullName>
    </submittedName>
</protein>
<dbReference type="Gene3D" id="3.40.50.1820">
    <property type="entry name" value="alpha/beta hydrolase"/>
    <property type="match status" value="1"/>
</dbReference>
<sequence length="310" mass="35494">MIAWMFRTVFKLAKNTAIGGLGLAGALLALLVAFQEKLIYVPNAPGLERNYPFDPTKLGLKFEDVWLTTRDKVKIHCWYLPYSAEPSPGIGKEKKSVPTVLWLQENAGNMSYRLLFVKPLLQICRCNVLMVMYRGYGSSEGSPSEQGLRMDADAALEFLEGRDDVDNGNIAVFGRSLGGAVAIDLVARHQDRVRALVVENTFTCIPDMASKMFPFLKAVGMRRNGAMSFLIRNKWDSAGKIGKIRVPILMMASTYDEMVPFQHMQELYRRQKSDKCEFFPMRAHHMTAYEEVRHEYWPKLRQFFEKHMEY</sequence>
<evidence type="ECO:0000313" key="2">
    <source>
        <dbReference type="EMBL" id="WZN62330.1"/>
    </source>
</evidence>